<keyword evidence="1" id="KW-0732">Signal</keyword>
<dbReference type="Gene3D" id="3.80.10.10">
    <property type="entry name" value="Ribonuclease Inhibitor"/>
    <property type="match status" value="1"/>
</dbReference>
<reference evidence="2" key="2">
    <citation type="submission" date="2023-01" db="EMBL/GenBank/DDBJ databases">
        <authorList>
            <person name="Petersen C."/>
        </authorList>
    </citation>
    <scope>NUCLEOTIDE SEQUENCE</scope>
    <source>
        <strain evidence="2">IBT 15450</strain>
    </source>
</reference>
<name>A0AAD6N576_PENCN</name>
<accession>A0AAD6N576</accession>
<evidence type="ECO:0000313" key="2">
    <source>
        <dbReference type="EMBL" id="KAJ6030220.1"/>
    </source>
</evidence>
<evidence type="ECO:0000256" key="1">
    <source>
        <dbReference type="SAM" id="SignalP"/>
    </source>
</evidence>
<dbReference type="SUPFAM" id="SSF52058">
    <property type="entry name" value="L domain-like"/>
    <property type="match status" value="1"/>
</dbReference>
<dbReference type="Proteomes" id="UP001219568">
    <property type="component" value="Unassembled WGS sequence"/>
</dbReference>
<protein>
    <submittedName>
        <fullName evidence="2">Uncharacterized protein</fullName>
    </submittedName>
</protein>
<organism evidence="2 3">
    <name type="scientific">Penicillium canescens</name>
    <dbReference type="NCBI Taxonomy" id="5083"/>
    <lineage>
        <taxon>Eukaryota</taxon>
        <taxon>Fungi</taxon>
        <taxon>Dikarya</taxon>
        <taxon>Ascomycota</taxon>
        <taxon>Pezizomycotina</taxon>
        <taxon>Eurotiomycetes</taxon>
        <taxon>Eurotiomycetidae</taxon>
        <taxon>Eurotiales</taxon>
        <taxon>Aspergillaceae</taxon>
        <taxon>Penicillium</taxon>
    </lineage>
</organism>
<keyword evidence="3" id="KW-1185">Reference proteome</keyword>
<feature type="signal peptide" evidence="1">
    <location>
        <begin position="1"/>
        <end position="24"/>
    </location>
</feature>
<comment type="caution">
    <text evidence="2">The sequence shown here is derived from an EMBL/GenBank/DDBJ whole genome shotgun (WGS) entry which is preliminary data.</text>
</comment>
<sequence length="454" mass="49457">MIGRSSMLLTWVLFILLCCSGVLAVNCTSFIIYSPAGADWLRKNCPIVTGHVAIGPLNDNSTTQHISLDGVEVIEGSFGNYYVDRWNTLDGQPYFTLSSSTLREVRGEVEFGTSPTKLQSLTLPNLKIVNTSFQVGFYARDITYLDISSLESVDYFSLAAPNITTFRHRSLRNATDVKVHTTQIDSLDIVSDSRLKINSVDLAGPFPNIKNIPVGFTSAEELFISADASVTLGGPSTTNMTIGSLSLSGGVSDLKRSTKLESLRVDSMDLSSSISIPHLEIPFDNLRALTLKQLYEAHPVKDITLPPQAVNWTGGFELDISNAPELNLTSMYRTDDQNNRVQTWYWPTNISSIRISNANLGNAFFDTFVAQQNASLGSTRSPSVLETFHVYPSRNTTGFNCAALNGLSKTGRLPSPPFGFGCSNSTKTSGSTFIRTASPLHLAGVVFGATMWMV</sequence>
<feature type="chain" id="PRO_5042269974" evidence="1">
    <location>
        <begin position="25"/>
        <end position="454"/>
    </location>
</feature>
<dbReference type="InterPro" id="IPR032675">
    <property type="entry name" value="LRR_dom_sf"/>
</dbReference>
<dbReference type="EMBL" id="JAQJZL010000014">
    <property type="protein sequence ID" value="KAJ6030220.1"/>
    <property type="molecule type" value="Genomic_DNA"/>
</dbReference>
<gene>
    <name evidence="2" type="ORF">N7460_010486</name>
</gene>
<evidence type="ECO:0000313" key="3">
    <source>
        <dbReference type="Proteomes" id="UP001219568"/>
    </source>
</evidence>
<proteinExistence type="predicted"/>
<reference evidence="2" key="1">
    <citation type="journal article" date="2023" name="IMA Fungus">
        <title>Comparative genomic study of the Penicillium genus elucidates a diverse pangenome and 15 lateral gene transfer events.</title>
        <authorList>
            <person name="Petersen C."/>
            <person name="Sorensen T."/>
            <person name="Nielsen M.R."/>
            <person name="Sondergaard T.E."/>
            <person name="Sorensen J.L."/>
            <person name="Fitzpatrick D.A."/>
            <person name="Frisvad J.C."/>
            <person name="Nielsen K.L."/>
        </authorList>
    </citation>
    <scope>NUCLEOTIDE SEQUENCE</scope>
    <source>
        <strain evidence="2">IBT 15450</strain>
    </source>
</reference>
<dbReference type="AlphaFoldDB" id="A0AAD6N576"/>